<comment type="caution">
    <text evidence="2">The sequence shown here is derived from an EMBL/GenBank/DDBJ whole genome shotgun (WGS) entry which is preliminary data.</text>
</comment>
<evidence type="ECO:0000256" key="1">
    <source>
        <dbReference type="SAM" id="MobiDB-lite"/>
    </source>
</evidence>
<accession>A0AAD7WZX2</accession>
<dbReference type="AlphaFoldDB" id="A0AAD7WZX2"/>
<dbReference type="Proteomes" id="UP001221898">
    <property type="component" value="Unassembled WGS sequence"/>
</dbReference>
<gene>
    <name evidence="2" type="ORF">AAFF_G00008830</name>
</gene>
<evidence type="ECO:0000313" key="2">
    <source>
        <dbReference type="EMBL" id="KAJ8415185.1"/>
    </source>
</evidence>
<keyword evidence="3" id="KW-1185">Reference proteome</keyword>
<organism evidence="2 3">
    <name type="scientific">Aldrovandia affinis</name>
    <dbReference type="NCBI Taxonomy" id="143900"/>
    <lineage>
        <taxon>Eukaryota</taxon>
        <taxon>Metazoa</taxon>
        <taxon>Chordata</taxon>
        <taxon>Craniata</taxon>
        <taxon>Vertebrata</taxon>
        <taxon>Euteleostomi</taxon>
        <taxon>Actinopterygii</taxon>
        <taxon>Neopterygii</taxon>
        <taxon>Teleostei</taxon>
        <taxon>Notacanthiformes</taxon>
        <taxon>Halosauridae</taxon>
        <taxon>Aldrovandia</taxon>
    </lineage>
</organism>
<feature type="region of interest" description="Disordered" evidence="1">
    <location>
        <begin position="1"/>
        <end position="30"/>
    </location>
</feature>
<proteinExistence type="predicted"/>
<dbReference type="EMBL" id="JAINUG010000010">
    <property type="protein sequence ID" value="KAJ8415185.1"/>
    <property type="molecule type" value="Genomic_DNA"/>
</dbReference>
<name>A0AAD7WZX2_9TELE</name>
<reference evidence="2" key="1">
    <citation type="journal article" date="2023" name="Science">
        <title>Genome structures resolve the early diversification of teleost fishes.</title>
        <authorList>
            <person name="Parey E."/>
            <person name="Louis A."/>
            <person name="Montfort J."/>
            <person name="Bouchez O."/>
            <person name="Roques C."/>
            <person name="Iampietro C."/>
            <person name="Lluch J."/>
            <person name="Castinel A."/>
            <person name="Donnadieu C."/>
            <person name="Desvignes T."/>
            <person name="Floi Bucao C."/>
            <person name="Jouanno E."/>
            <person name="Wen M."/>
            <person name="Mejri S."/>
            <person name="Dirks R."/>
            <person name="Jansen H."/>
            <person name="Henkel C."/>
            <person name="Chen W.J."/>
            <person name="Zahm M."/>
            <person name="Cabau C."/>
            <person name="Klopp C."/>
            <person name="Thompson A.W."/>
            <person name="Robinson-Rechavi M."/>
            <person name="Braasch I."/>
            <person name="Lecointre G."/>
            <person name="Bobe J."/>
            <person name="Postlethwait J.H."/>
            <person name="Berthelot C."/>
            <person name="Roest Crollius H."/>
            <person name="Guiguen Y."/>
        </authorList>
    </citation>
    <scope>NUCLEOTIDE SEQUENCE</scope>
    <source>
        <strain evidence="2">NC1722</strain>
    </source>
</reference>
<evidence type="ECO:0000313" key="3">
    <source>
        <dbReference type="Proteomes" id="UP001221898"/>
    </source>
</evidence>
<feature type="compositionally biased region" description="Basic and acidic residues" evidence="1">
    <location>
        <begin position="1"/>
        <end position="11"/>
    </location>
</feature>
<protein>
    <submittedName>
        <fullName evidence="2">Uncharacterized protein</fullName>
    </submittedName>
</protein>
<sequence>MSEDEPLRGASEEAEESLTQTAGEESKKRRCVTAEVPRSNYCAQSPDYPLNQGPPAAFFIQLRSRFHYHTSPMHPLPISLLLDLI</sequence>